<organism evidence="2 3">
    <name type="scientific">Streptomyces avermitilis</name>
    <dbReference type="NCBI Taxonomy" id="33903"/>
    <lineage>
        <taxon>Bacteria</taxon>
        <taxon>Bacillati</taxon>
        <taxon>Actinomycetota</taxon>
        <taxon>Actinomycetes</taxon>
        <taxon>Kitasatosporales</taxon>
        <taxon>Streptomycetaceae</taxon>
        <taxon>Streptomyces</taxon>
    </lineage>
</organism>
<proteinExistence type="predicted"/>
<protein>
    <submittedName>
        <fullName evidence="2">Uncharacterized protein</fullName>
    </submittedName>
</protein>
<feature type="compositionally biased region" description="Basic and acidic residues" evidence="1">
    <location>
        <begin position="1"/>
        <end position="21"/>
    </location>
</feature>
<evidence type="ECO:0000313" key="2">
    <source>
        <dbReference type="EMBL" id="GDY73093.1"/>
    </source>
</evidence>
<dbReference type="Proteomes" id="UP000299211">
    <property type="component" value="Unassembled WGS sequence"/>
</dbReference>
<feature type="region of interest" description="Disordered" evidence="1">
    <location>
        <begin position="1"/>
        <end position="249"/>
    </location>
</feature>
<evidence type="ECO:0000256" key="1">
    <source>
        <dbReference type="SAM" id="MobiDB-lite"/>
    </source>
</evidence>
<reference evidence="2 3" key="1">
    <citation type="submission" date="2019-04" db="EMBL/GenBank/DDBJ databases">
        <title>Draft genome sequences of Streptomyces avermitilis ATCC 31267.</title>
        <authorList>
            <person name="Komaki H."/>
            <person name="Tamura T."/>
            <person name="Hosoyama A."/>
        </authorList>
    </citation>
    <scope>NUCLEOTIDE SEQUENCE [LARGE SCALE GENOMIC DNA]</scope>
    <source>
        <strain evidence="2 3">ATCC 31267</strain>
    </source>
</reference>
<comment type="caution">
    <text evidence="2">The sequence shown here is derived from an EMBL/GenBank/DDBJ whole genome shotgun (WGS) entry which is preliminary data.</text>
</comment>
<accession>A0A4D4MLW2</accession>
<feature type="compositionally biased region" description="Gly residues" evidence="1">
    <location>
        <begin position="93"/>
        <end position="116"/>
    </location>
</feature>
<feature type="compositionally biased region" description="Basic and acidic residues" evidence="1">
    <location>
        <begin position="142"/>
        <end position="155"/>
    </location>
</feature>
<name>A0A4D4MLW2_STRAX</name>
<dbReference type="EMBL" id="BJHY01000001">
    <property type="protein sequence ID" value="GDY73093.1"/>
    <property type="molecule type" value="Genomic_DNA"/>
</dbReference>
<gene>
    <name evidence="2" type="ORF">SAV31267_025780</name>
</gene>
<sequence>MPDHGVERVDGPETDEPRHAADSPPHQRPHDRVGGVLGDGLDDGAGDPVGVEGPRVAPAQMGEPLPGPLDVPRVQGLPDGPRLAPEGGPADHGPGGGGGQRDGSGTGGAYGTGGDGGEAHGPTGTDDGVQRAPPAVVPPQHPLHDARGPPERGDRMPAAGIAQEQVADEPGGGAVREDAIGTHGVSPPSGEERPRAERTGEQDPQRAAAHGDMSSLRVSTPWFDETGGESSWLPGTYFPGDSGGTAPDSHRLPLLPPYLAPAVHHGSRTPVNLLLTWDGGVC</sequence>
<evidence type="ECO:0000313" key="3">
    <source>
        <dbReference type="Proteomes" id="UP000299211"/>
    </source>
</evidence>
<feature type="compositionally biased region" description="Basic and acidic residues" evidence="1">
    <location>
        <begin position="190"/>
        <end position="204"/>
    </location>
</feature>
<dbReference type="AlphaFoldDB" id="A0A4D4MLW2"/>